<gene>
    <name evidence="3" type="ORF">C0188_03180</name>
    <name evidence="1" type="ORF">ENO39_02950</name>
    <name evidence="2" type="ORF">IOK49_04430</name>
</gene>
<comment type="caution">
    <text evidence="3">The sequence shown here is derived from an EMBL/GenBank/DDBJ whole genome shotgun (WGS) entry which is preliminary data.</text>
</comment>
<dbReference type="EMBL" id="JADEZV010000002">
    <property type="protein sequence ID" value="MBE9391318.1"/>
    <property type="molecule type" value="Genomic_DNA"/>
</dbReference>
<evidence type="ECO:0000313" key="1">
    <source>
        <dbReference type="EMBL" id="HEW63999.1"/>
    </source>
</evidence>
<dbReference type="RefSeq" id="WP_148683623.1">
    <property type="nucleotide sequence ID" value="NZ_DSFH01000044.1"/>
</dbReference>
<name>A0A2J6N638_9CREN</name>
<reference evidence="3 4" key="1">
    <citation type="submission" date="2018-01" db="EMBL/GenBank/DDBJ databases">
        <title>Metagenomic assembled genomes from two thermal pools in the Uzon Caldera, Kamchatka, Russia.</title>
        <authorList>
            <person name="Wilkins L."/>
            <person name="Ettinger C."/>
        </authorList>
    </citation>
    <scope>NUCLEOTIDE SEQUENCE [LARGE SCALE GENOMIC DNA]</scope>
    <source>
        <strain evidence="3">ZAV-06</strain>
    </source>
</reference>
<evidence type="ECO:0000313" key="2">
    <source>
        <dbReference type="EMBL" id="MBE9391318.1"/>
    </source>
</evidence>
<dbReference type="EMBL" id="DSFH01000044">
    <property type="protein sequence ID" value="HEW63999.1"/>
    <property type="molecule type" value="Genomic_DNA"/>
</dbReference>
<protein>
    <submittedName>
        <fullName evidence="3">Uncharacterized protein</fullName>
    </submittedName>
</protein>
<evidence type="ECO:0000313" key="4">
    <source>
        <dbReference type="Proteomes" id="UP000237153"/>
    </source>
</evidence>
<reference evidence="2" key="3">
    <citation type="submission" date="2020-10" db="EMBL/GenBank/DDBJ databases">
        <title>Fervidococcus fontis strain 3639Fd - the first crenarchaeon capable of growth on lipids.</title>
        <authorList>
            <person name="Kochetkova T.V."/>
            <person name="Elcheninov A.G."/>
            <person name="Toschakov S.V."/>
            <person name="Kublanov I.V."/>
        </authorList>
    </citation>
    <scope>NUCLEOTIDE SEQUENCE</scope>
    <source>
        <strain evidence="2">3639Fd</strain>
    </source>
</reference>
<evidence type="ECO:0000313" key="3">
    <source>
        <dbReference type="EMBL" id="PMB75410.1"/>
    </source>
</evidence>
<sequence>MVIIKKSFQEIMEERGKILSTIEEKLKEEQSVENEEEILKLLEMNKNSRADLKNFLKTYHENINSEEEMEYYRTIIDFVRLVYMQIEEDLFERILERAERSIGPLKANKDWILKEAADIDFIYDNK</sequence>
<dbReference type="GeneID" id="12449855"/>
<dbReference type="AlphaFoldDB" id="A0A2J6N638"/>
<organism evidence="3 4">
    <name type="scientific">Fervidicoccus fontis</name>
    <dbReference type="NCBI Taxonomy" id="683846"/>
    <lineage>
        <taxon>Archaea</taxon>
        <taxon>Thermoproteota</taxon>
        <taxon>Thermoprotei</taxon>
        <taxon>Fervidicoccales</taxon>
        <taxon>Fervidicoccaceae</taxon>
        <taxon>Fervidicoccus</taxon>
    </lineage>
</organism>
<accession>A0A2J6N638</accession>
<dbReference type="Proteomes" id="UP000237153">
    <property type="component" value="Unassembled WGS sequence"/>
</dbReference>
<dbReference type="Proteomes" id="UP000652307">
    <property type="component" value="Unassembled WGS sequence"/>
</dbReference>
<reference evidence="1" key="2">
    <citation type="journal article" date="2020" name="mSystems">
        <title>Genome- and Community-Level Interaction Insights into Carbon Utilization and Element Cycling Functions of Hydrothermarchaeota in Hydrothermal Sediment.</title>
        <authorList>
            <person name="Zhou Z."/>
            <person name="Liu Y."/>
            <person name="Xu W."/>
            <person name="Pan J."/>
            <person name="Luo Z.H."/>
            <person name="Li M."/>
        </authorList>
    </citation>
    <scope>NUCLEOTIDE SEQUENCE [LARGE SCALE GENOMIC DNA]</scope>
    <source>
        <strain evidence="1">SpSt-1261</strain>
    </source>
</reference>
<dbReference type="EMBL" id="PNIM01000015">
    <property type="protein sequence ID" value="PMB75410.1"/>
    <property type="molecule type" value="Genomic_DNA"/>
</dbReference>
<dbReference type="Proteomes" id="UP000886076">
    <property type="component" value="Unassembled WGS sequence"/>
</dbReference>
<proteinExistence type="predicted"/>